<dbReference type="HAMAP" id="MF_00239">
    <property type="entry name" value="Cytidyl_kinase_type2"/>
    <property type="match status" value="1"/>
</dbReference>
<dbReference type="InterPro" id="IPR011994">
    <property type="entry name" value="Cytidylate_kinase_dom"/>
</dbReference>
<name>A0A9D9DZK2_9SPIO</name>
<keyword evidence="7 10" id="KW-0067">ATP-binding</keyword>
<dbReference type="InterPro" id="IPR011892">
    <property type="entry name" value="Cyt_kin_arch"/>
</dbReference>
<keyword evidence="4 10" id="KW-0808">Transferase</keyword>
<comment type="caution">
    <text evidence="10">Lacks conserved residue(s) required for the propagation of feature annotation.</text>
</comment>
<dbReference type="Gene3D" id="3.40.50.300">
    <property type="entry name" value="P-loop containing nucleotide triphosphate hydrolases"/>
    <property type="match status" value="1"/>
</dbReference>
<evidence type="ECO:0000256" key="1">
    <source>
        <dbReference type="ARBA" id="ARBA00004496"/>
    </source>
</evidence>
<dbReference type="EMBL" id="JADIMT010000066">
    <property type="protein sequence ID" value="MBO8436398.1"/>
    <property type="molecule type" value="Genomic_DNA"/>
</dbReference>
<evidence type="ECO:0000256" key="4">
    <source>
        <dbReference type="ARBA" id="ARBA00022679"/>
    </source>
</evidence>
<keyword evidence="3 10" id="KW-0963">Cytoplasm</keyword>
<comment type="similarity">
    <text evidence="2 10">Belongs to the cytidylate kinase family. Type 2 subfamily.</text>
</comment>
<evidence type="ECO:0000256" key="9">
    <source>
        <dbReference type="ARBA" id="ARBA00048478"/>
    </source>
</evidence>
<keyword evidence="5 10" id="KW-0547">Nucleotide-binding</keyword>
<evidence type="ECO:0000256" key="5">
    <source>
        <dbReference type="ARBA" id="ARBA00022741"/>
    </source>
</evidence>
<proteinExistence type="inferred from homology"/>
<evidence type="ECO:0000256" key="10">
    <source>
        <dbReference type="HAMAP-Rule" id="MF_00239"/>
    </source>
</evidence>
<evidence type="ECO:0000256" key="3">
    <source>
        <dbReference type="ARBA" id="ARBA00022490"/>
    </source>
</evidence>
<dbReference type="Proteomes" id="UP000823615">
    <property type="component" value="Unassembled WGS sequence"/>
</dbReference>
<evidence type="ECO:0000256" key="2">
    <source>
        <dbReference type="ARBA" id="ARBA00011005"/>
    </source>
</evidence>
<dbReference type="GO" id="GO:0036431">
    <property type="term" value="F:dCMP kinase activity"/>
    <property type="evidence" value="ECO:0007669"/>
    <property type="project" value="InterPro"/>
</dbReference>
<dbReference type="AlphaFoldDB" id="A0A9D9DZK2"/>
<dbReference type="GO" id="GO:0005524">
    <property type="term" value="F:ATP binding"/>
    <property type="evidence" value="ECO:0007669"/>
    <property type="project" value="UniProtKB-UniRule"/>
</dbReference>
<comment type="catalytic activity">
    <reaction evidence="8 10">
        <text>dCMP + ATP = dCDP + ADP</text>
        <dbReference type="Rhea" id="RHEA:25094"/>
        <dbReference type="ChEBI" id="CHEBI:30616"/>
        <dbReference type="ChEBI" id="CHEBI:57566"/>
        <dbReference type="ChEBI" id="CHEBI:58593"/>
        <dbReference type="ChEBI" id="CHEBI:456216"/>
        <dbReference type="EC" id="2.7.4.25"/>
    </reaction>
</comment>
<dbReference type="SUPFAM" id="SSF52540">
    <property type="entry name" value="P-loop containing nucleoside triphosphate hydrolases"/>
    <property type="match status" value="1"/>
</dbReference>
<protein>
    <recommendedName>
        <fullName evidence="10">Cytidylate kinase</fullName>
        <shortName evidence="10">CK</shortName>
        <ecNumber evidence="10">2.7.4.25</ecNumber>
    </recommendedName>
    <alternativeName>
        <fullName evidence="10">Cytidine monophosphate kinase</fullName>
        <shortName evidence="10">CMP kinase</shortName>
    </alternativeName>
</protein>
<sequence length="175" mass="20059">MRIAISSRSGCGNTTVTKLLSEKLGYPMINFTFRQMAEERGMDFWDFCRLAESDYNIDRELDRRQVEVAMALPDCVLGSRLAIWMLRDADLKVYLTASAETRANRILRREGGTFEERYNQTVQRDSHDSARYMKIYGIDNTSAEETADIVIATDDKSPEEIVDIIIEAVKKKESL</sequence>
<dbReference type="GO" id="GO:0006220">
    <property type="term" value="P:pyrimidine nucleotide metabolic process"/>
    <property type="evidence" value="ECO:0007669"/>
    <property type="project" value="UniProtKB-UniRule"/>
</dbReference>
<comment type="caution">
    <text evidence="11">The sequence shown here is derived from an EMBL/GenBank/DDBJ whole genome shotgun (WGS) entry which is preliminary data.</text>
</comment>
<dbReference type="GO" id="GO:0005737">
    <property type="term" value="C:cytoplasm"/>
    <property type="evidence" value="ECO:0007669"/>
    <property type="project" value="UniProtKB-SubCell"/>
</dbReference>
<evidence type="ECO:0000313" key="12">
    <source>
        <dbReference type="Proteomes" id="UP000823615"/>
    </source>
</evidence>
<dbReference type="EC" id="2.7.4.25" evidence="10"/>
<accession>A0A9D9DZK2</accession>
<dbReference type="InterPro" id="IPR027417">
    <property type="entry name" value="P-loop_NTPase"/>
</dbReference>
<organism evidence="11 12">
    <name type="scientific">Candidatus Ornithospirochaeta stercoripullorum</name>
    <dbReference type="NCBI Taxonomy" id="2840899"/>
    <lineage>
        <taxon>Bacteria</taxon>
        <taxon>Pseudomonadati</taxon>
        <taxon>Spirochaetota</taxon>
        <taxon>Spirochaetia</taxon>
        <taxon>Spirochaetales</taxon>
        <taxon>Spirochaetaceae</taxon>
        <taxon>Spirochaetaceae incertae sedis</taxon>
        <taxon>Candidatus Ornithospirochaeta</taxon>
    </lineage>
</organism>
<evidence type="ECO:0000313" key="11">
    <source>
        <dbReference type="EMBL" id="MBO8436398.1"/>
    </source>
</evidence>
<dbReference type="NCBIfam" id="TIGR02173">
    <property type="entry name" value="cyt_kin_arch"/>
    <property type="match status" value="1"/>
</dbReference>
<comment type="subcellular location">
    <subcellularLocation>
        <location evidence="1 10">Cytoplasm</location>
    </subcellularLocation>
</comment>
<dbReference type="Pfam" id="PF13189">
    <property type="entry name" value="Cytidylate_kin2"/>
    <property type="match status" value="1"/>
</dbReference>
<dbReference type="CDD" id="cd02020">
    <property type="entry name" value="CMPK"/>
    <property type="match status" value="1"/>
</dbReference>
<gene>
    <name evidence="10" type="primary">cmk</name>
    <name evidence="11" type="ORF">IAA97_05420</name>
</gene>
<evidence type="ECO:0000256" key="7">
    <source>
        <dbReference type="ARBA" id="ARBA00022840"/>
    </source>
</evidence>
<evidence type="ECO:0000256" key="8">
    <source>
        <dbReference type="ARBA" id="ARBA00047615"/>
    </source>
</evidence>
<reference evidence="11" key="2">
    <citation type="journal article" date="2021" name="PeerJ">
        <title>Extensive microbial diversity within the chicken gut microbiome revealed by metagenomics and culture.</title>
        <authorList>
            <person name="Gilroy R."/>
            <person name="Ravi A."/>
            <person name="Getino M."/>
            <person name="Pursley I."/>
            <person name="Horton D.L."/>
            <person name="Alikhan N.F."/>
            <person name="Baker D."/>
            <person name="Gharbi K."/>
            <person name="Hall N."/>
            <person name="Watson M."/>
            <person name="Adriaenssens E.M."/>
            <person name="Foster-Nyarko E."/>
            <person name="Jarju S."/>
            <person name="Secka A."/>
            <person name="Antonio M."/>
            <person name="Oren A."/>
            <person name="Chaudhuri R.R."/>
            <person name="La Ragione R."/>
            <person name="Hildebrand F."/>
            <person name="Pallen M.J."/>
        </authorList>
    </citation>
    <scope>NUCLEOTIDE SEQUENCE</scope>
    <source>
        <strain evidence="11">7293</strain>
    </source>
</reference>
<reference evidence="11" key="1">
    <citation type="submission" date="2020-10" db="EMBL/GenBank/DDBJ databases">
        <authorList>
            <person name="Gilroy R."/>
        </authorList>
    </citation>
    <scope>NUCLEOTIDE SEQUENCE</scope>
    <source>
        <strain evidence="11">7293</strain>
    </source>
</reference>
<evidence type="ECO:0000256" key="6">
    <source>
        <dbReference type="ARBA" id="ARBA00022777"/>
    </source>
</evidence>
<comment type="catalytic activity">
    <reaction evidence="9 10">
        <text>CMP + ATP = CDP + ADP</text>
        <dbReference type="Rhea" id="RHEA:11600"/>
        <dbReference type="ChEBI" id="CHEBI:30616"/>
        <dbReference type="ChEBI" id="CHEBI:58069"/>
        <dbReference type="ChEBI" id="CHEBI:60377"/>
        <dbReference type="ChEBI" id="CHEBI:456216"/>
        <dbReference type="EC" id="2.7.4.25"/>
    </reaction>
</comment>
<keyword evidence="6 10" id="KW-0418">Kinase</keyword>